<dbReference type="AlphaFoldDB" id="A0A316YTP3"/>
<keyword evidence="6 8" id="KW-0539">Nucleus</keyword>
<dbReference type="FunCoup" id="A0A316YTP3">
    <property type="interactions" value="175"/>
</dbReference>
<accession>A0A316YTP3</accession>
<dbReference type="Pfam" id="PF08617">
    <property type="entry name" value="CGI-121"/>
    <property type="match status" value="1"/>
</dbReference>
<evidence type="ECO:0000256" key="2">
    <source>
        <dbReference type="ARBA" id="ARBA00005546"/>
    </source>
</evidence>
<evidence type="ECO:0000313" key="11">
    <source>
        <dbReference type="Proteomes" id="UP000245768"/>
    </source>
</evidence>
<comment type="similarity">
    <text evidence="2 8">Belongs to the CGI121/TPRKB family.</text>
</comment>
<evidence type="ECO:0000256" key="8">
    <source>
        <dbReference type="RuleBase" id="RU004398"/>
    </source>
</evidence>
<feature type="region of interest" description="Disordered" evidence="9">
    <location>
        <begin position="147"/>
        <end position="183"/>
    </location>
</feature>
<dbReference type="GO" id="GO:0005829">
    <property type="term" value="C:cytosol"/>
    <property type="evidence" value="ECO:0007669"/>
    <property type="project" value="TreeGrafter"/>
</dbReference>
<gene>
    <name evidence="10" type="ORF">FA10DRAFT_263668</name>
</gene>
<protein>
    <recommendedName>
        <fullName evidence="4">EKC/KEOPS complex subunit CGI121</fullName>
    </recommendedName>
    <alternativeName>
        <fullName evidence="3">EKC/KEOPS complex subunit cgi121</fullName>
    </alternativeName>
</protein>
<evidence type="ECO:0000256" key="5">
    <source>
        <dbReference type="ARBA" id="ARBA00022694"/>
    </source>
</evidence>
<evidence type="ECO:0000256" key="3">
    <source>
        <dbReference type="ARBA" id="ARBA00015316"/>
    </source>
</evidence>
<dbReference type="GeneID" id="37042234"/>
<organism evidence="10 11">
    <name type="scientific">Acaromyces ingoldii</name>
    <dbReference type="NCBI Taxonomy" id="215250"/>
    <lineage>
        <taxon>Eukaryota</taxon>
        <taxon>Fungi</taxon>
        <taxon>Dikarya</taxon>
        <taxon>Basidiomycota</taxon>
        <taxon>Ustilaginomycotina</taxon>
        <taxon>Exobasidiomycetes</taxon>
        <taxon>Exobasidiales</taxon>
        <taxon>Cryptobasidiaceae</taxon>
        <taxon>Acaromyces</taxon>
    </lineage>
</organism>
<name>A0A316YTP3_9BASI</name>
<dbReference type="GO" id="GO:0005634">
    <property type="term" value="C:nucleus"/>
    <property type="evidence" value="ECO:0007669"/>
    <property type="project" value="UniProtKB-SubCell"/>
</dbReference>
<proteinExistence type="inferred from homology"/>
<evidence type="ECO:0000313" key="10">
    <source>
        <dbReference type="EMBL" id="PWN92940.1"/>
    </source>
</evidence>
<dbReference type="PANTHER" id="PTHR15840">
    <property type="entry name" value="CGI-121 FAMILY MEMBER"/>
    <property type="match status" value="1"/>
</dbReference>
<evidence type="ECO:0000256" key="7">
    <source>
        <dbReference type="ARBA" id="ARBA00025043"/>
    </source>
</evidence>
<dbReference type="SUPFAM" id="SSF143870">
    <property type="entry name" value="PF0523-like"/>
    <property type="match status" value="1"/>
</dbReference>
<keyword evidence="11" id="KW-1185">Reference proteome</keyword>
<evidence type="ECO:0000256" key="4">
    <source>
        <dbReference type="ARBA" id="ARBA00016009"/>
    </source>
</evidence>
<dbReference type="InterPro" id="IPR036504">
    <property type="entry name" value="CGI121/TPRKB_sf"/>
</dbReference>
<dbReference type="GO" id="GO:0000408">
    <property type="term" value="C:EKC/KEOPS complex"/>
    <property type="evidence" value="ECO:0007669"/>
    <property type="project" value="TreeGrafter"/>
</dbReference>
<evidence type="ECO:0000256" key="1">
    <source>
        <dbReference type="ARBA" id="ARBA00004123"/>
    </source>
</evidence>
<comment type="subcellular location">
    <subcellularLocation>
        <location evidence="1">Nucleus</location>
    </subcellularLocation>
</comment>
<dbReference type="InParanoid" id="A0A316YTP3"/>
<dbReference type="Proteomes" id="UP000245768">
    <property type="component" value="Unassembled WGS sequence"/>
</dbReference>
<dbReference type="EMBL" id="KZ819634">
    <property type="protein sequence ID" value="PWN92940.1"/>
    <property type="molecule type" value="Genomic_DNA"/>
</dbReference>
<dbReference type="PANTHER" id="PTHR15840:SF10">
    <property type="entry name" value="EKC_KEOPS COMPLEX SUBUNIT TPRKB"/>
    <property type="match status" value="1"/>
</dbReference>
<dbReference type="RefSeq" id="XP_025380138.1">
    <property type="nucleotide sequence ID" value="XM_025520318.1"/>
</dbReference>
<evidence type="ECO:0000256" key="6">
    <source>
        <dbReference type="ARBA" id="ARBA00023242"/>
    </source>
</evidence>
<comment type="function">
    <text evidence="7">Component of the EKC/KEOPS complex that is required for the formation of a threonylcarbamoyl group on adenosine at position 37 (t(6)A37) in tRNAs that read codons beginning with adenine. The complex is probably involved in the transfer of the threonylcarbamoyl moiety of threonylcarbamoyl-AMP (TC-AMP) to the N6 group of A37. CGI121 acts as an allosteric effector that regulates the t(6)A activity of the complex. The EKC/KEOPS complex also promotes both telomere uncapping and telomere elongation. The complex is required for efficient recruitment of transcriptional coactivators. CGI121 is not required for tRNA modification.</text>
</comment>
<keyword evidence="5" id="KW-0819">tRNA processing</keyword>
<dbReference type="Gene3D" id="3.30.2380.10">
    <property type="entry name" value="CGI121/TPRKB"/>
    <property type="match status" value="1"/>
</dbReference>
<reference evidence="10 11" key="1">
    <citation type="journal article" date="2018" name="Mol. Biol. Evol.">
        <title>Broad Genomic Sampling Reveals a Smut Pathogenic Ancestry of the Fungal Clade Ustilaginomycotina.</title>
        <authorList>
            <person name="Kijpornyongpan T."/>
            <person name="Mondo S.J."/>
            <person name="Barry K."/>
            <person name="Sandor L."/>
            <person name="Lee J."/>
            <person name="Lipzen A."/>
            <person name="Pangilinan J."/>
            <person name="LaButti K."/>
            <person name="Hainaut M."/>
            <person name="Henrissat B."/>
            <person name="Grigoriev I.V."/>
            <person name="Spatafora J.W."/>
            <person name="Aime M.C."/>
        </authorList>
    </citation>
    <scope>NUCLEOTIDE SEQUENCE [LARGE SCALE GENOMIC DNA]</scope>
    <source>
        <strain evidence="10 11">MCA 4198</strain>
    </source>
</reference>
<dbReference type="STRING" id="215250.A0A316YTP3"/>
<evidence type="ECO:0000256" key="9">
    <source>
        <dbReference type="SAM" id="MobiDB-lite"/>
    </source>
</evidence>
<dbReference type="InterPro" id="IPR013926">
    <property type="entry name" value="CGI121/TPRKB"/>
</dbReference>
<dbReference type="GO" id="GO:0002949">
    <property type="term" value="P:tRNA threonylcarbamoyladenosine modification"/>
    <property type="evidence" value="ECO:0007669"/>
    <property type="project" value="TreeGrafter"/>
</dbReference>
<dbReference type="OrthoDB" id="329139at2759"/>
<sequence length="201" mass="20972">METLHLSHLPVELSAVHICHVRSLGNAASVLARLKAEGPAAFPLQFALLDASKVTSRTHLVVGIHQALLAASRGSAAMKTRSIHSEILWALSPSTNIADSFRLFGLSNSTQHLIVVHVAKPEEHGGPSASDVRQQVASTFEGIVGQADGISSGSGGDVDEQGGSEKDWKGIGKTYKIPPGTASPQDIDSLATSIVAIKSLT</sequence>